<dbReference type="PANTHER" id="PTHR23005">
    <property type="entry name" value="RETINITIS PIGMENTOSA 1 PROTEIN"/>
    <property type="match status" value="1"/>
</dbReference>
<proteinExistence type="predicted"/>
<evidence type="ECO:0000313" key="9">
    <source>
        <dbReference type="Proteomes" id="UP001274896"/>
    </source>
</evidence>
<keyword evidence="5" id="KW-0966">Cell projection</keyword>
<evidence type="ECO:0000256" key="5">
    <source>
        <dbReference type="ARBA" id="ARBA00023273"/>
    </source>
</evidence>
<dbReference type="GO" id="GO:0035556">
    <property type="term" value="P:intracellular signal transduction"/>
    <property type="evidence" value="ECO:0007669"/>
    <property type="project" value="InterPro"/>
</dbReference>
<keyword evidence="9" id="KW-1185">Reference proteome</keyword>
<gene>
    <name evidence="8" type="ORF">QTP70_021996</name>
</gene>
<evidence type="ECO:0000256" key="4">
    <source>
        <dbReference type="ARBA" id="ARBA00022737"/>
    </source>
</evidence>
<evidence type="ECO:0000256" key="6">
    <source>
        <dbReference type="SAM" id="MobiDB-lite"/>
    </source>
</evidence>
<evidence type="ECO:0000256" key="3">
    <source>
        <dbReference type="ARBA" id="ARBA00022490"/>
    </source>
</evidence>
<dbReference type="EMBL" id="JAUCMX010000019">
    <property type="protein sequence ID" value="KAK3516664.1"/>
    <property type="molecule type" value="Genomic_DNA"/>
</dbReference>
<evidence type="ECO:0000256" key="2">
    <source>
        <dbReference type="ARBA" id="ARBA00004496"/>
    </source>
</evidence>
<protein>
    <recommendedName>
        <fullName evidence="7">Doublecortin domain-containing protein</fullName>
    </recommendedName>
</protein>
<sequence>MQSLIRKLYTLDGHRVDSVQSLLQGPSVLLCVGREPFHPLLLDSFQKNSEVKLPKLILKPQSSTRNEDQGYKKNAPMIVRY</sequence>
<dbReference type="PROSITE" id="PS50309">
    <property type="entry name" value="DC"/>
    <property type="match status" value="1"/>
</dbReference>
<evidence type="ECO:0000256" key="1">
    <source>
        <dbReference type="ARBA" id="ARBA00004316"/>
    </source>
</evidence>
<dbReference type="InterPro" id="IPR003533">
    <property type="entry name" value="Doublecortin_dom"/>
</dbReference>
<dbReference type="SUPFAM" id="SSF89837">
    <property type="entry name" value="Doublecortin (DC)"/>
    <property type="match status" value="1"/>
</dbReference>
<dbReference type="GO" id="GO:0042461">
    <property type="term" value="P:photoreceptor cell development"/>
    <property type="evidence" value="ECO:0007669"/>
    <property type="project" value="TreeGrafter"/>
</dbReference>
<comment type="caution">
    <text evidence="8">The sequence shown here is derived from an EMBL/GenBank/DDBJ whole genome shotgun (WGS) entry which is preliminary data.</text>
</comment>
<dbReference type="GO" id="GO:0060041">
    <property type="term" value="P:retina development in camera-type eye"/>
    <property type="evidence" value="ECO:0007669"/>
    <property type="project" value="TreeGrafter"/>
</dbReference>
<keyword evidence="4" id="KW-0677">Repeat</keyword>
<evidence type="ECO:0000313" key="8">
    <source>
        <dbReference type="EMBL" id="KAK3516664.1"/>
    </source>
</evidence>
<dbReference type="Proteomes" id="UP001274896">
    <property type="component" value="Unassembled WGS sequence"/>
</dbReference>
<feature type="domain" description="Doublecortin" evidence="7">
    <location>
        <begin position="1"/>
        <end position="43"/>
    </location>
</feature>
<dbReference type="PANTHER" id="PTHR23005:SF3">
    <property type="entry name" value="RETINITIS PIGMENTOSA 1-LIKE 1 PROTEIN"/>
    <property type="match status" value="1"/>
</dbReference>
<dbReference type="GO" id="GO:0005930">
    <property type="term" value="C:axoneme"/>
    <property type="evidence" value="ECO:0007669"/>
    <property type="project" value="TreeGrafter"/>
</dbReference>
<dbReference type="InterPro" id="IPR036572">
    <property type="entry name" value="Doublecortin_dom_sf"/>
</dbReference>
<dbReference type="Gene3D" id="3.10.20.230">
    <property type="entry name" value="Doublecortin domain"/>
    <property type="match status" value="1"/>
</dbReference>
<evidence type="ECO:0000259" key="7">
    <source>
        <dbReference type="PROSITE" id="PS50309"/>
    </source>
</evidence>
<accession>A0AAE0QB44</accession>
<comment type="subcellular location">
    <subcellularLocation>
        <location evidence="1">Cell projection</location>
    </subcellularLocation>
    <subcellularLocation>
        <location evidence="2">Cytoplasm</location>
    </subcellularLocation>
</comment>
<dbReference type="AlphaFoldDB" id="A0AAE0QB44"/>
<name>A0AAE0QB44_9TELE</name>
<dbReference type="Pfam" id="PF03607">
    <property type="entry name" value="DCX"/>
    <property type="match status" value="1"/>
</dbReference>
<organism evidence="8 9">
    <name type="scientific">Hemibagrus guttatus</name>
    <dbReference type="NCBI Taxonomy" id="175788"/>
    <lineage>
        <taxon>Eukaryota</taxon>
        <taxon>Metazoa</taxon>
        <taxon>Chordata</taxon>
        <taxon>Craniata</taxon>
        <taxon>Vertebrata</taxon>
        <taxon>Euteleostomi</taxon>
        <taxon>Actinopterygii</taxon>
        <taxon>Neopterygii</taxon>
        <taxon>Teleostei</taxon>
        <taxon>Ostariophysi</taxon>
        <taxon>Siluriformes</taxon>
        <taxon>Bagridae</taxon>
        <taxon>Hemibagrus</taxon>
    </lineage>
</organism>
<dbReference type="GO" id="GO:0035082">
    <property type="term" value="P:axoneme assembly"/>
    <property type="evidence" value="ECO:0007669"/>
    <property type="project" value="TreeGrafter"/>
</dbReference>
<keyword evidence="3" id="KW-0963">Cytoplasm</keyword>
<feature type="region of interest" description="Disordered" evidence="6">
    <location>
        <begin position="62"/>
        <end position="81"/>
    </location>
</feature>
<reference evidence="8" key="1">
    <citation type="submission" date="2023-06" db="EMBL/GenBank/DDBJ databases">
        <title>Male Hemibagrus guttatus genome.</title>
        <authorList>
            <person name="Bian C."/>
        </authorList>
    </citation>
    <scope>NUCLEOTIDE SEQUENCE</scope>
    <source>
        <strain evidence="8">Male_cb2023</strain>
        <tissue evidence="8">Muscle</tissue>
    </source>
</reference>